<dbReference type="EC" id="2.4.1.308" evidence="4"/>
<dbReference type="GO" id="GO:0008107">
    <property type="term" value="F:galactoside 2-alpha-L-fucosyltransferase activity"/>
    <property type="evidence" value="ECO:0007669"/>
    <property type="project" value="InterPro"/>
</dbReference>
<dbReference type="AlphaFoldDB" id="A0A644WSJ0"/>
<keyword evidence="1 4" id="KW-0328">Glycosyltransferase</keyword>
<keyword evidence="3" id="KW-0472">Membrane</keyword>
<evidence type="ECO:0000256" key="3">
    <source>
        <dbReference type="SAM" id="Phobius"/>
    </source>
</evidence>
<comment type="caution">
    <text evidence="4">The sequence shown here is derived from an EMBL/GenBank/DDBJ whole genome shotgun (WGS) entry which is preliminary data.</text>
</comment>
<dbReference type="InterPro" id="IPR002516">
    <property type="entry name" value="Glyco_trans_11"/>
</dbReference>
<organism evidence="4">
    <name type="scientific">bioreactor metagenome</name>
    <dbReference type="NCBI Taxonomy" id="1076179"/>
    <lineage>
        <taxon>unclassified sequences</taxon>
        <taxon>metagenomes</taxon>
        <taxon>ecological metagenomes</taxon>
    </lineage>
</organism>
<evidence type="ECO:0000256" key="1">
    <source>
        <dbReference type="ARBA" id="ARBA00022676"/>
    </source>
</evidence>
<dbReference type="PANTHER" id="PTHR11927">
    <property type="entry name" value="GALACTOSIDE 2-L-FUCOSYLTRANSFERASE"/>
    <property type="match status" value="1"/>
</dbReference>
<evidence type="ECO:0000313" key="4">
    <source>
        <dbReference type="EMBL" id="MPM06810.1"/>
    </source>
</evidence>
<protein>
    <submittedName>
        <fullName evidence="4">O-antigen biosynthesis glycosyltransferase WbnK</fullName>
        <ecNumber evidence="4">2.4.1.308</ecNumber>
    </submittedName>
</protein>
<name>A0A644WSJ0_9ZZZZ</name>
<dbReference type="PANTHER" id="PTHR11927:SF9">
    <property type="entry name" value="L-FUCOSYLTRANSFERASE"/>
    <property type="match status" value="1"/>
</dbReference>
<proteinExistence type="predicted"/>
<keyword evidence="3" id="KW-1133">Transmembrane helix</keyword>
<evidence type="ECO:0000256" key="2">
    <source>
        <dbReference type="ARBA" id="ARBA00022679"/>
    </source>
</evidence>
<dbReference type="GO" id="GO:0005975">
    <property type="term" value="P:carbohydrate metabolic process"/>
    <property type="evidence" value="ECO:0007669"/>
    <property type="project" value="InterPro"/>
</dbReference>
<accession>A0A644WSJ0</accession>
<sequence length="284" mass="33563">MIKLKYHKLILNKRIYNEGDYIYVYMVGRIGNVMFQIAAASTLAKKHNCKLIAIPALYKVSEPDNCLLIEYLQQFKKTILRNVDICIKPPTIYRSAYFEPYFHYNPIIYLPNIFIKGYFQSEKYFNRNLVNELFRIDDATSKVINDKYGEILSLPGITSINVRRGDYLKLSDYHPICTLDYYNRAIDIIGRDRPYLITSDDLNWCRKNFVGDYFYFADYTSPTYDLYLQTMCKNNIISNSTFSWWGAWLNNDKDKLVISPKKWFGPKYAINDTKDLIPSEWIKT</sequence>
<keyword evidence="3" id="KW-0812">Transmembrane</keyword>
<reference evidence="4" key="1">
    <citation type="submission" date="2019-08" db="EMBL/GenBank/DDBJ databases">
        <authorList>
            <person name="Kucharzyk K."/>
            <person name="Murdoch R.W."/>
            <person name="Higgins S."/>
            <person name="Loffler F."/>
        </authorList>
    </citation>
    <scope>NUCLEOTIDE SEQUENCE</scope>
</reference>
<feature type="transmembrane region" description="Helical" evidence="3">
    <location>
        <begin position="21"/>
        <end position="44"/>
    </location>
</feature>
<dbReference type="EMBL" id="VSSQ01001268">
    <property type="protein sequence ID" value="MPM06810.1"/>
    <property type="molecule type" value="Genomic_DNA"/>
</dbReference>
<gene>
    <name evidence="4" type="primary">wbnK_4</name>
    <name evidence="4" type="ORF">SDC9_53113</name>
</gene>
<keyword evidence="2 4" id="KW-0808">Transferase</keyword>
<dbReference type="CDD" id="cd11301">
    <property type="entry name" value="Fut1_Fut2_like"/>
    <property type="match status" value="1"/>
</dbReference>
<dbReference type="GO" id="GO:0016020">
    <property type="term" value="C:membrane"/>
    <property type="evidence" value="ECO:0007669"/>
    <property type="project" value="InterPro"/>
</dbReference>
<dbReference type="Pfam" id="PF01531">
    <property type="entry name" value="Glyco_transf_11"/>
    <property type="match status" value="1"/>
</dbReference>